<reference evidence="2" key="1">
    <citation type="journal article" date="2019" name="Int. J. Syst. Evol. Microbiol.">
        <title>The Global Catalogue of Microorganisms (GCM) 10K type strain sequencing project: providing services to taxonomists for standard genome sequencing and annotation.</title>
        <authorList>
            <consortium name="The Broad Institute Genomics Platform"/>
            <consortium name="The Broad Institute Genome Sequencing Center for Infectious Disease"/>
            <person name="Wu L."/>
            <person name="Ma J."/>
        </authorList>
    </citation>
    <scope>NUCLEOTIDE SEQUENCE [LARGE SCALE GENOMIC DNA]</scope>
    <source>
        <strain evidence="2">JCM 17924</strain>
    </source>
</reference>
<protein>
    <submittedName>
        <fullName evidence="1">Uncharacterized protein</fullName>
    </submittedName>
</protein>
<dbReference type="RefSeq" id="WP_345227406.1">
    <property type="nucleotide sequence ID" value="NZ_BAABHA010000015.1"/>
</dbReference>
<comment type="caution">
    <text evidence="1">The sequence shown here is derived from an EMBL/GenBank/DDBJ whole genome shotgun (WGS) entry which is preliminary data.</text>
</comment>
<accession>A0ABP8JJQ1</accession>
<dbReference type="Proteomes" id="UP001500454">
    <property type="component" value="Unassembled WGS sequence"/>
</dbReference>
<organism evidence="1 2">
    <name type="scientific">Hymenobacter koreensis</name>
    <dbReference type="NCBI Taxonomy" id="1084523"/>
    <lineage>
        <taxon>Bacteria</taxon>
        <taxon>Pseudomonadati</taxon>
        <taxon>Bacteroidota</taxon>
        <taxon>Cytophagia</taxon>
        <taxon>Cytophagales</taxon>
        <taxon>Hymenobacteraceae</taxon>
        <taxon>Hymenobacter</taxon>
    </lineage>
</organism>
<keyword evidence="2" id="KW-1185">Reference proteome</keyword>
<evidence type="ECO:0000313" key="2">
    <source>
        <dbReference type="Proteomes" id="UP001500454"/>
    </source>
</evidence>
<name>A0ABP8JJQ1_9BACT</name>
<proteinExistence type="predicted"/>
<dbReference type="EMBL" id="BAABHA010000015">
    <property type="protein sequence ID" value="GAA4391907.1"/>
    <property type="molecule type" value="Genomic_DNA"/>
</dbReference>
<sequence length="112" mass="13138">MNVPVTILPDDVFEHGRELAETISALMDWPVEKRGDMLRAMVKLRLDDVYKKTGVLLAAGDDLTFYRIPRLRYKKEHDIIYYRVTAREMILTEDGLIIRYYGKLIMDLEMGE</sequence>
<gene>
    <name evidence="1" type="ORF">GCM10023186_41790</name>
</gene>
<evidence type="ECO:0000313" key="1">
    <source>
        <dbReference type="EMBL" id="GAA4391907.1"/>
    </source>
</evidence>